<reference evidence="9 10" key="1">
    <citation type="submission" date="2018-01" db="EMBL/GenBank/DDBJ databases">
        <title>Genome sequence of Iodobacter sp. strain PCH194 isolated from Indian Trans-Himalaya.</title>
        <authorList>
            <person name="Kumar V."/>
            <person name="Thakur V."/>
            <person name="Kumar S."/>
            <person name="Singh D."/>
        </authorList>
    </citation>
    <scope>NUCLEOTIDE SEQUENCE [LARGE SCALE GENOMIC DNA]</scope>
    <source>
        <strain evidence="9 10">PCH194</strain>
    </source>
</reference>
<evidence type="ECO:0000313" key="9">
    <source>
        <dbReference type="EMBL" id="QBC44079.1"/>
    </source>
</evidence>
<evidence type="ECO:0000256" key="4">
    <source>
        <dbReference type="ARBA" id="ARBA00022692"/>
    </source>
</evidence>
<gene>
    <name evidence="9" type="primary">xrtB</name>
    <name evidence="9" type="ORF">C1H71_11440</name>
</gene>
<dbReference type="GO" id="GO:0005886">
    <property type="term" value="C:plasma membrane"/>
    <property type="evidence" value="ECO:0007669"/>
    <property type="project" value="UniProtKB-SubCell"/>
</dbReference>
<keyword evidence="5" id="KW-0378">Hydrolase</keyword>
<name>A0A7G3GA54_9NEIS</name>
<keyword evidence="10" id="KW-1185">Reference proteome</keyword>
<feature type="transmembrane region" description="Helical" evidence="8">
    <location>
        <begin position="99"/>
        <end position="120"/>
    </location>
</feature>
<evidence type="ECO:0000256" key="8">
    <source>
        <dbReference type="SAM" id="Phobius"/>
    </source>
</evidence>
<evidence type="ECO:0000256" key="7">
    <source>
        <dbReference type="ARBA" id="ARBA00023136"/>
    </source>
</evidence>
<keyword evidence="4 8" id="KW-0812">Transmembrane</keyword>
<comment type="subcellular location">
    <subcellularLocation>
        <location evidence="1">Cell membrane</location>
        <topology evidence="1">Multi-pass membrane protein</topology>
    </subcellularLocation>
</comment>
<sequence>MMAYAHNPRELLIKTGPVLIGLAAMFIPAFWWLLNHIWGEESQAHGPIVLAIGLWLFYRNKDGLISACIEGKQQPALGGILLLVSCLLFILGKSQSIDLVLAFSFIAVLASLLLLFGGWAALRLMWFPLFFMLFMLPLPGVLVTALTLPMKMAVSYVAEALLYHAGYPVSRTGVIIQIAQYQMLVADACAGLHTLFTLEAIGLLYLNLMGYKSVPRNVCIALMVVPISFAANTIRVIILILITYYFGDAAGQGFLHGFAGFVLFGAALFLLMSFDTLLGWIMKKCGITDAGIKKNA</sequence>
<dbReference type="InterPro" id="IPR017544">
    <property type="entry name" value="Exosortase-2"/>
</dbReference>
<feature type="transmembrane region" description="Helical" evidence="8">
    <location>
        <begin position="185"/>
        <end position="206"/>
    </location>
</feature>
<feature type="transmembrane region" description="Helical" evidence="8">
    <location>
        <begin position="76"/>
        <end position="92"/>
    </location>
</feature>
<dbReference type="AlphaFoldDB" id="A0A7G3GA54"/>
<keyword evidence="3" id="KW-0645">Protease</keyword>
<feature type="transmembrane region" description="Helical" evidence="8">
    <location>
        <begin position="160"/>
        <end position="179"/>
    </location>
</feature>
<dbReference type="EMBL" id="CP025781">
    <property type="protein sequence ID" value="QBC44079.1"/>
    <property type="molecule type" value="Genomic_DNA"/>
</dbReference>
<dbReference type="Proteomes" id="UP000515917">
    <property type="component" value="Chromosome"/>
</dbReference>
<dbReference type="RefSeq" id="WP_130106633.1">
    <property type="nucleotide sequence ID" value="NZ_CP025781.1"/>
</dbReference>
<keyword evidence="2" id="KW-1003">Cell membrane</keyword>
<dbReference type="InterPro" id="IPR013426">
    <property type="entry name" value="EpsH-like"/>
</dbReference>
<evidence type="ECO:0000256" key="5">
    <source>
        <dbReference type="ARBA" id="ARBA00022801"/>
    </source>
</evidence>
<keyword evidence="6 8" id="KW-1133">Transmembrane helix</keyword>
<dbReference type="NCBIfam" id="TIGR04178">
    <property type="entry name" value="exo_archaeo"/>
    <property type="match status" value="1"/>
</dbReference>
<dbReference type="InterPro" id="IPR026392">
    <property type="entry name" value="Exo/Archaeosortase_dom"/>
</dbReference>
<proteinExistence type="predicted"/>
<dbReference type="Pfam" id="PF09721">
    <property type="entry name" value="Exosortase_EpsH"/>
    <property type="match status" value="1"/>
</dbReference>
<evidence type="ECO:0000256" key="2">
    <source>
        <dbReference type="ARBA" id="ARBA00022475"/>
    </source>
</evidence>
<protein>
    <submittedName>
        <fullName evidence="9">Exosortase B</fullName>
    </submittedName>
</protein>
<feature type="transmembrane region" description="Helical" evidence="8">
    <location>
        <begin position="253"/>
        <end position="274"/>
    </location>
</feature>
<dbReference type="InterPro" id="IPR019127">
    <property type="entry name" value="Exosortase"/>
</dbReference>
<dbReference type="NCBIfam" id="TIGR02602">
    <property type="entry name" value="8TM_EpsH"/>
    <property type="match status" value="1"/>
</dbReference>
<evidence type="ECO:0000313" key="10">
    <source>
        <dbReference type="Proteomes" id="UP000515917"/>
    </source>
</evidence>
<keyword evidence="7 8" id="KW-0472">Membrane</keyword>
<dbReference type="GO" id="GO:0006508">
    <property type="term" value="P:proteolysis"/>
    <property type="evidence" value="ECO:0007669"/>
    <property type="project" value="UniProtKB-KW"/>
</dbReference>
<dbReference type="NCBIfam" id="TIGR03113">
    <property type="entry name" value="exosort_XrtB"/>
    <property type="match status" value="1"/>
</dbReference>
<feature type="transmembrane region" description="Helical" evidence="8">
    <location>
        <begin position="126"/>
        <end position="148"/>
    </location>
</feature>
<dbReference type="KEGG" id="ifl:C1H71_11440"/>
<evidence type="ECO:0000256" key="1">
    <source>
        <dbReference type="ARBA" id="ARBA00004651"/>
    </source>
</evidence>
<feature type="transmembrane region" description="Helical" evidence="8">
    <location>
        <begin position="218"/>
        <end position="247"/>
    </location>
</feature>
<feature type="transmembrane region" description="Helical" evidence="8">
    <location>
        <begin position="12"/>
        <end position="34"/>
    </location>
</feature>
<evidence type="ECO:0000256" key="6">
    <source>
        <dbReference type="ARBA" id="ARBA00022989"/>
    </source>
</evidence>
<evidence type="ECO:0000256" key="3">
    <source>
        <dbReference type="ARBA" id="ARBA00022670"/>
    </source>
</evidence>
<accession>A0A7G3GA54</accession>
<dbReference type="GO" id="GO:0008233">
    <property type="term" value="F:peptidase activity"/>
    <property type="evidence" value="ECO:0007669"/>
    <property type="project" value="UniProtKB-KW"/>
</dbReference>
<organism evidence="9 10">
    <name type="scientific">Iodobacter fluviatilis</name>
    <dbReference type="NCBI Taxonomy" id="537"/>
    <lineage>
        <taxon>Bacteria</taxon>
        <taxon>Pseudomonadati</taxon>
        <taxon>Pseudomonadota</taxon>
        <taxon>Betaproteobacteria</taxon>
        <taxon>Neisseriales</taxon>
        <taxon>Chitinibacteraceae</taxon>
        <taxon>Iodobacter</taxon>
    </lineage>
</organism>